<keyword evidence="4" id="KW-1185">Reference proteome</keyword>
<dbReference type="PANTHER" id="PTHR43540">
    <property type="entry name" value="PEROXYUREIDOACRYLATE/UREIDOACRYLATE AMIDOHYDROLASE-RELATED"/>
    <property type="match status" value="1"/>
</dbReference>
<proteinExistence type="predicted"/>
<dbReference type="PANTHER" id="PTHR43540:SF1">
    <property type="entry name" value="ISOCHORISMATASE HYDROLASE"/>
    <property type="match status" value="1"/>
</dbReference>
<sequence length="195" mass="21149">MDVTALLVLDYQYGTVDQFGTEEALHAAVAAVDAARAHGIQVYFVRTAFRPGLPEIGTGNKIFKKSGEFPMASDHAATIHRDFHRNDTDILVTKRRVSAFSGSDLSMLLRASNTTSLVLAGIATSGAVLSTLREAADLDFELTVLADACVDFDDAVHDVLIEKVFPMQADVTTSQQWIESLRQRSLIAPSQAPPE</sequence>
<dbReference type="Pfam" id="PF00857">
    <property type="entry name" value="Isochorismatase"/>
    <property type="match status" value="1"/>
</dbReference>
<dbReference type="SUPFAM" id="SSF52499">
    <property type="entry name" value="Isochorismatase-like hydrolases"/>
    <property type="match status" value="1"/>
</dbReference>
<dbReference type="Proteomes" id="UP000005038">
    <property type="component" value="Unassembled WGS sequence"/>
</dbReference>
<dbReference type="OrthoDB" id="9814140at2"/>
<dbReference type="STRING" id="1108044.GOOTI_111_00440"/>
<dbReference type="InterPro" id="IPR000868">
    <property type="entry name" value="Isochorismatase-like_dom"/>
</dbReference>
<feature type="domain" description="Isochorismatase-like" evidence="2">
    <location>
        <begin position="4"/>
        <end position="176"/>
    </location>
</feature>
<organism evidence="3 4">
    <name type="scientific">Gordonia otitidis (strain DSM 44809 / CCUG 52243 / JCM 12355 / NBRC 100426 / IFM 10032)</name>
    <dbReference type="NCBI Taxonomy" id="1108044"/>
    <lineage>
        <taxon>Bacteria</taxon>
        <taxon>Bacillati</taxon>
        <taxon>Actinomycetota</taxon>
        <taxon>Actinomycetes</taxon>
        <taxon>Mycobacteriales</taxon>
        <taxon>Gordoniaceae</taxon>
        <taxon>Gordonia</taxon>
    </lineage>
</organism>
<dbReference type="Gene3D" id="3.40.50.850">
    <property type="entry name" value="Isochorismatase-like"/>
    <property type="match status" value="1"/>
</dbReference>
<dbReference type="AlphaFoldDB" id="H5TM07"/>
<dbReference type="InterPro" id="IPR036380">
    <property type="entry name" value="Isochorismatase-like_sf"/>
</dbReference>
<comment type="caution">
    <text evidence="3">The sequence shown here is derived from an EMBL/GenBank/DDBJ whole genome shotgun (WGS) entry which is preliminary data.</text>
</comment>
<dbReference type="EMBL" id="BAFB01000111">
    <property type="protein sequence ID" value="GAB34515.1"/>
    <property type="molecule type" value="Genomic_DNA"/>
</dbReference>
<evidence type="ECO:0000259" key="2">
    <source>
        <dbReference type="Pfam" id="PF00857"/>
    </source>
</evidence>
<dbReference type="GO" id="GO:0016787">
    <property type="term" value="F:hydrolase activity"/>
    <property type="evidence" value="ECO:0007669"/>
    <property type="project" value="UniProtKB-KW"/>
</dbReference>
<name>H5TM07_GORO1</name>
<gene>
    <name evidence="3" type="ORF">GOOTI_111_00440</name>
</gene>
<accession>H5TM07</accession>
<evidence type="ECO:0000313" key="4">
    <source>
        <dbReference type="Proteomes" id="UP000005038"/>
    </source>
</evidence>
<evidence type="ECO:0000256" key="1">
    <source>
        <dbReference type="ARBA" id="ARBA00022801"/>
    </source>
</evidence>
<evidence type="ECO:0000313" key="3">
    <source>
        <dbReference type="EMBL" id="GAB34515.1"/>
    </source>
</evidence>
<protein>
    <submittedName>
        <fullName evidence="3">Hydrolase</fullName>
    </submittedName>
</protein>
<reference evidence="3" key="1">
    <citation type="submission" date="2012-02" db="EMBL/GenBank/DDBJ databases">
        <title>Whole genome shotgun sequence of Gordonia otitidis NBRC 100426.</title>
        <authorList>
            <person name="Yoshida I."/>
            <person name="Hosoyama A."/>
            <person name="Tsuchikane K."/>
            <person name="Katsumata H."/>
            <person name="Yamazaki S."/>
            <person name="Fujita N."/>
        </authorList>
    </citation>
    <scope>NUCLEOTIDE SEQUENCE [LARGE SCALE GENOMIC DNA]</scope>
    <source>
        <strain evidence="3">NBRC 100426</strain>
    </source>
</reference>
<dbReference type="InterPro" id="IPR050272">
    <property type="entry name" value="Isochorismatase-like_hydrls"/>
</dbReference>
<dbReference type="RefSeq" id="WP_007238751.1">
    <property type="nucleotide sequence ID" value="NZ_BAFB01000111.1"/>
</dbReference>
<keyword evidence="1 3" id="KW-0378">Hydrolase</keyword>